<dbReference type="EMBL" id="LR798289">
    <property type="protein sequence ID" value="CAB5220980.1"/>
    <property type="molecule type" value="Genomic_DNA"/>
</dbReference>
<evidence type="ECO:0000313" key="1">
    <source>
        <dbReference type="EMBL" id="CAB5220980.1"/>
    </source>
</evidence>
<accession>A0A6J7WTB2</accession>
<reference evidence="1" key="1">
    <citation type="submission" date="2020-05" db="EMBL/GenBank/DDBJ databases">
        <authorList>
            <person name="Chiriac C."/>
            <person name="Salcher M."/>
            <person name="Ghai R."/>
            <person name="Kavagutti S V."/>
        </authorList>
    </citation>
    <scope>NUCLEOTIDE SEQUENCE</scope>
</reference>
<proteinExistence type="predicted"/>
<gene>
    <name evidence="1" type="ORF">UFOVP357_57</name>
</gene>
<protein>
    <submittedName>
        <fullName evidence="1">Uncharacterized protein</fullName>
    </submittedName>
</protein>
<organism evidence="1">
    <name type="scientific">uncultured Caudovirales phage</name>
    <dbReference type="NCBI Taxonomy" id="2100421"/>
    <lineage>
        <taxon>Viruses</taxon>
        <taxon>Duplodnaviria</taxon>
        <taxon>Heunggongvirae</taxon>
        <taxon>Uroviricota</taxon>
        <taxon>Caudoviricetes</taxon>
        <taxon>Peduoviridae</taxon>
        <taxon>Maltschvirus</taxon>
        <taxon>Maltschvirus maltsch</taxon>
    </lineage>
</organism>
<sequence length="138" mass="15657">MKITSVVLEPNDAVNIVVGAIEGGTGYWAECTDYKWKRWYVNPDAKFDDPDHDKLRDIPRDEVLVRIKEDEDNGEPTREVNDWFEITTEKLERAVCAVLNSEYAHTISFSAYGGEIDVDATGADIIFQYAMFGELVFA</sequence>
<name>A0A6J7WTB2_9CAUD</name>